<dbReference type="Proteomes" id="UP000822688">
    <property type="component" value="Chromosome 2"/>
</dbReference>
<name>A0A8T0ISF3_CERPU</name>
<dbReference type="EMBL" id="CM026422">
    <property type="protein sequence ID" value="KAG0585598.1"/>
    <property type="molecule type" value="Genomic_DNA"/>
</dbReference>
<accession>A0A8T0ISF3</accession>
<reference evidence="1" key="1">
    <citation type="submission" date="2020-06" db="EMBL/GenBank/DDBJ databases">
        <title>WGS assembly of Ceratodon purpureus strain R40.</title>
        <authorList>
            <person name="Carey S.B."/>
            <person name="Jenkins J."/>
            <person name="Shu S."/>
            <person name="Lovell J.T."/>
            <person name="Sreedasyam A."/>
            <person name="Maumus F."/>
            <person name="Tiley G.P."/>
            <person name="Fernandez-Pozo N."/>
            <person name="Barry K."/>
            <person name="Chen C."/>
            <person name="Wang M."/>
            <person name="Lipzen A."/>
            <person name="Daum C."/>
            <person name="Saski C.A."/>
            <person name="Payton A.C."/>
            <person name="Mcbreen J.C."/>
            <person name="Conrad R.E."/>
            <person name="Kollar L.M."/>
            <person name="Olsson S."/>
            <person name="Huttunen S."/>
            <person name="Landis J.B."/>
            <person name="Wickett N.J."/>
            <person name="Johnson M.G."/>
            <person name="Rensing S.A."/>
            <person name="Grimwood J."/>
            <person name="Schmutz J."/>
            <person name="Mcdaniel S.F."/>
        </authorList>
    </citation>
    <scope>NUCLEOTIDE SEQUENCE</scope>
    <source>
        <strain evidence="1">R40</strain>
    </source>
</reference>
<gene>
    <name evidence="1" type="ORF">KC19_2G024100</name>
</gene>
<proteinExistence type="predicted"/>
<dbReference type="AlphaFoldDB" id="A0A8T0ISF3"/>
<evidence type="ECO:0000313" key="1">
    <source>
        <dbReference type="EMBL" id="KAG0585598.1"/>
    </source>
</evidence>
<keyword evidence="2" id="KW-1185">Reference proteome</keyword>
<sequence>MSIPRQRFVGNLHSLMSNDLSIWQALLVVWLISVSIHKFSGAAVEILEQWFLNSFEEESSSQGEPAGLVAQTEAPSPLSDEVGEDSPGAADKPLGSLIPSLPDAVVREQVWPVLVSNPSVTQLLHFWHINSSWSRFVGSTLEWKTLIFVMLDFPEYLQHVRQQGLIFLSATLRLGLEIAHYRLLVRESMEEGDTCSRGDLRLWPRGIEGWGQGTRRSLGGQPHRI</sequence>
<evidence type="ECO:0000313" key="2">
    <source>
        <dbReference type="Proteomes" id="UP000822688"/>
    </source>
</evidence>
<comment type="caution">
    <text evidence="1">The sequence shown here is derived from an EMBL/GenBank/DDBJ whole genome shotgun (WGS) entry which is preliminary data.</text>
</comment>
<protein>
    <submittedName>
        <fullName evidence="1">Uncharacterized protein</fullName>
    </submittedName>
</protein>
<organism evidence="1 2">
    <name type="scientific">Ceratodon purpureus</name>
    <name type="common">Fire moss</name>
    <name type="synonym">Dicranum purpureum</name>
    <dbReference type="NCBI Taxonomy" id="3225"/>
    <lineage>
        <taxon>Eukaryota</taxon>
        <taxon>Viridiplantae</taxon>
        <taxon>Streptophyta</taxon>
        <taxon>Embryophyta</taxon>
        <taxon>Bryophyta</taxon>
        <taxon>Bryophytina</taxon>
        <taxon>Bryopsida</taxon>
        <taxon>Dicranidae</taxon>
        <taxon>Pseudoditrichales</taxon>
        <taxon>Ditrichaceae</taxon>
        <taxon>Ceratodon</taxon>
    </lineage>
</organism>